<dbReference type="AlphaFoldDB" id="A0A8H3U973"/>
<evidence type="ECO:0000313" key="2">
    <source>
        <dbReference type="EMBL" id="KAE9965163.1"/>
    </source>
</evidence>
<sequence length="387" mass="42015">MSSTQQYPPLTTVFTPPSQCSTIQITALEDNFLWQDLGLVFDFYNKSKKQDDAEFYCYPSGNYQNQLAFSPGIPCPHGYTEFTTLPIATSVSDHHDELTKFCCPNGFVGILADGYTYIDCVSKIAPPVIVWTQASSAASSTAWVVISLTSGLTLDLSDLYHPAITLRYKSSDLPSSSTTQAKTTAAESSLATRTTKIGPVKPQTSSATDLGGSTLSALGNGTDLSKGVRAGLIVGCVLALLIVIGVLIFCSRRRRQKRKICELDDNCVRAEMTGDAHAELRASKLYPSHELQGSDGMVLAGAATVALKSYASTEAERRNREPEAQMIYGVKGARGIEQEHDEEPLSPATTSGIRPNTLAARELQWLEQEENRIREQKARILAHHASS</sequence>
<proteinExistence type="predicted"/>
<dbReference type="Proteomes" id="UP000433883">
    <property type="component" value="Unassembled WGS sequence"/>
</dbReference>
<keyword evidence="1" id="KW-0812">Transmembrane</keyword>
<dbReference type="CDD" id="cd12087">
    <property type="entry name" value="TM_EGFR-like"/>
    <property type="match status" value="1"/>
</dbReference>
<name>A0A8H3U973_VENIN</name>
<dbReference type="EMBL" id="WNWQ01000632">
    <property type="protein sequence ID" value="KAE9965163.1"/>
    <property type="molecule type" value="Genomic_DNA"/>
</dbReference>
<evidence type="ECO:0000313" key="3">
    <source>
        <dbReference type="Proteomes" id="UP000433883"/>
    </source>
</evidence>
<accession>A0A8H3U973</accession>
<reference evidence="2 3" key="1">
    <citation type="submission" date="2019-11" db="EMBL/GenBank/DDBJ databases">
        <title>Venturia inaequalis Genome Resource.</title>
        <authorList>
            <person name="Lichtner F.J."/>
        </authorList>
    </citation>
    <scope>NUCLEOTIDE SEQUENCE [LARGE SCALE GENOMIC DNA]</scope>
    <source>
        <strain evidence="2">Bline_iso_100314</strain>
    </source>
</reference>
<comment type="caution">
    <text evidence="2">The sequence shown here is derived from an EMBL/GenBank/DDBJ whole genome shotgun (WGS) entry which is preliminary data.</text>
</comment>
<gene>
    <name evidence="2" type="ORF">BLS_007809</name>
</gene>
<keyword evidence="1" id="KW-0472">Membrane</keyword>
<feature type="transmembrane region" description="Helical" evidence="1">
    <location>
        <begin position="230"/>
        <end position="250"/>
    </location>
</feature>
<protein>
    <submittedName>
        <fullName evidence="2">Uncharacterized protein</fullName>
    </submittedName>
</protein>
<keyword evidence="1" id="KW-1133">Transmembrane helix</keyword>
<organism evidence="2 3">
    <name type="scientific">Venturia inaequalis</name>
    <name type="common">Apple scab fungus</name>
    <dbReference type="NCBI Taxonomy" id="5025"/>
    <lineage>
        <taxon>Eukaryota</taxon>
        <taxon>Fungi</taxon>
        <taxon>Dikarya</taxon>
        <taxon>Ascomycota</taxon>
        <taxon>Pezizomycotina</taxon>
        <taxon>Dothideomycetes</taxon>
        <taxon>Pleosporomycetidae</taxon>
        <taxon>Venturiales</taxon>
        <taxon>Venturiaceae</taxon>
        <taxon>Venturia</taxon>
    </lineage>
</organism>
<evidence type="ECO:0000256" key="1">
    <source>
        <dbReference type="SAM" id="Phobius"/>
    </source>
</evidence>